<evidence type="ECO:0000313" key="2">
    <source>
        <dbReference type="EMBL" id="KOH44890.1"/>
    </source>
</evidence>
<accession>A0A0L8V8S6</accession>
<sequence>MSFEQGDFFQKTKEKTGKKEKKNHLEAGRGKNARLDPN</sequence>
<feature type="region of interest" description="Disordered" evidence="1">
    <location>
        <begin position="1"/>
        <end position="38"/>
    </location>
</feature>
<gene>
    <name evidence="2" type="ORF">NC99_23220</name>
</gene>
<proteinExistence type="predicted"/>
<dbReference type="Proteomes" id="UP000036958">
    <property type="component" value="Unassembled WGS sequence"/>
</dbReference>
<evidence type="ECO:0000313" key="3">
    <source>
        <dbReference type="Proteomes" id="UP000036958"/>
    </source>
</evidence>
<reference evidence="3" key="1">
    <citation type="submission" date="2015-07" db="EMBL/GenBank/DDBJ databases">
        <title>Genome sequencing of Sunxiuqinia dokdonensis strain SK.</title>
        <authorList>
            <person name="Ahn S."/>
            <person name="Kim B.-C."/>
        </authorList>
    </citation>
    <scope>NUCLEOTIDE SEQUENCE [LARGE SCALE GENOMIC DNA]</scope>
    <source>
        <strain evidence="3">SK</strain>
    </source>
</reference>
<name>A0A0L8V8S6_9BACT</name>
<dbReference type="EMBL" id="LGIA01000151">
    <property type="protein sequence ID" value="KOH44890.1"/>
    <property type="molecule type" value="Genomic_DNA"/>
</dbReference>
<dbReference type="AlphaFoldDB" id="A0A0L8V8S6"/>
<dbReference type="STRING" id="1409788.NC99_23220"/>
<keyword evidence="3" id="KW-1185">Reference proteome</keyword>
<feature type="compositionally biased region" description="Basic and acidic residues" evidence="1">
    <location>
        <begin position="10"/>
        <end position="38"/>
    </location>
</feature>
<organism evidence="2 3">
    <name type="scientific">Sunxiuqinia dokdonensis</name>
    <dbReference type="NCBI Taxonomy" id="1409788"/>
    <lineage>
        <taxon>Bacteria</taxon>
        <taxon>Pseudomonadati</taxon>
        <taxon>Bacteroidota</taxon>
        <taxon>Bacteroidia</taxon>
        <taxon>Marinilabiliales</taxon>
        <taxon>Prolixibacteraceae</taxon>
        <taxon>Sunxiuqinia</taxon>
    </lineage>
</organism>
<comment type="caution">
    <text evidence="2">The sequence shown here is derived from an EMBL/GenBank/DDBJ whole genome shotgun (WGS) entry which is preliminary data.</text>
</comment>
<evidence type="ECO:0000256" key="1">
    <source>
        <dbReference type="SAM" id="MobiDB-lite"/>
    </source>
</evidence>
<protein>
    <submittedName>
        <fullName evidence="2">Uncharacterized protein</fullName>
    </submittedName>
</protein>